<organism evidence="3 4">
    <name type="scientific">Amanita thiersii Skay4041</name>
    <dbReference type="NCBI Taxonomy" id="703135"/>
    <lineage>
        <taxon>Eukaryota</taxon>
        <taxon>Fungi</taxon>
        <taxon>Dikarya</taxon>
        <taxon>Basidiomycota</taxon>
        <taxon>Agaricomycotina</taxon>
        <taxon>Agaricomycetes</taxon>
        <taxon>Agaricomycetidae</taxon>
        <taxon>Agaricales</taxon>
        <taxon>Pluteineae</taxon>
        <taxon>Amanitaceae</taxon>
        <taxon>Amanita</taxon>
    </lineage>
</organism>
<name>A0A2A9NPY0_9AGAR</name>
<feature type="domain" description="Alpha/beta hydrolase fold-3" evidence="2">
    <location>
        <begin position="54"/>
        <end position="274"/>
    </location>
</feature>
<sequence>MLHLGIPQVQYISGPTSQVYRTWAKKHNVPVIVEELGSNARLYWIGSKTSDRVILYLHGGAYLLPMAEPALSFWKFIQQELTKQGIDVGIAVLEYTLYPDALFPIPLKQAVLGLKHLLEDLGVSPQNIHLTGDSAGGNLVLQVISHTLHPVDGVPRITLSSPLRGAYLISPWILLADTQKYPSYACKHDIINRSIATKWGRAILQDIPDVYTPYIQALKAPKTWFRGADQVVDRVLMTTGDLDLLRDTITEFEPLVRMHHPHVDLTVQRNGIHDGPFFDFLLDGSPPSEVTLSSLHWFADGFKRD</sequence>
<dbReference type="InterPro" id="IPR050300">
    <property type="entry name" value="GDXG_lipolytic_enzyme"/>
</dbReference>
<dbReference type="Pfam" id="PF07859">
    <property type="entry name" value="Abhydrolase_3"/>
    <property type="match status" value="1"/>
</dbReference>
<protein>
    <recommendedName>
        <fullName evidence="2">Alpha/beta hydrolase fold-3 domain-containing protein</fullName>
    </recommendedName>
</protein>
<keyword evidence="4" id="KW-1185">Reference proteome</keyword>
<dbReference type="STRING" id="703135.A0A2A9NPY0"/>
<dbReference type="AlphaFoldDB" id="A0A2A9NPY0"/>
<accession>A0A2A9NPY0</accession>
<dbReference type="GO" id="GO:0016787">
    <property type="term" value="F:hydrolase activity"/>
    <property type="evidence" value="ECO:0007669"/>
    <property type="project" value="UniProtKB-KW"/>
</dbReference>
<dbReference type="PANTHER" id="PTHR48081">
    <property type="entry name" value="AB HYDROLASE SUPERFAMILY PROTEIN C4A8.06C"/>
    <property type="match status" value="1"/>
</dbReference>
<dbReference type="OrthoDB" id="2152029at2759"/>
<evidence type="ECO:0000259" key="2">
    <source>
        <dbReference type="Pfam" id="PF07859"/>
    </source>
</evidence>
<evidence type="ECO:0000313" key="4">
    <source>
        <dbReference type="Proteomes" id="UP000242287"/>
    </source>
</evidence>
<reference evidence="3 4" key="1">
    <citation type="submission" date="2014-02" db="EMBL/GenBank/DDBJ databases">
        <title>Transposable element dynamics among asymbiotic and ectomycorrhizal Amanita fungi.</title>
        <authorList>
            <consortium name="DOE Joint Genome Institute"/>
            <person name="Hess J."/>
            <person name="Skrede I."/>
            <person name="Wolfe B."/>
            <person name="LaButti K."/>
            <person name="Ohm R.A."/>
            <person name="Grigoriev I.V."/>
            <person name="Pringle A."/>
        </authorList>
    </citation>
    <scope>NUCLEOTIDE SEQUENCE [LARGE SCALE GENOMIC DNA]</scope>
    <source>
        <strain evidence="3 4">SKay4041</strain>
    </source>
</reference>
<dbReference type="InterPro" id="IPR029058">
    <property type="entry name" value="AB_hydrolase_fold"/>
</dbReference>
<dbReference type="Proteomes" id="UP000242287">
    <property type="component" value="Unassembled WGS sequence"/>
</dbReference>
<dbReference type="PANTHER" id="PTHR48081:SF31">
    <property type="entry name" value="STERYL ACETYL HYDROLASE MUG81-RELATED"/>
    <property type="match status" value="1"/>
</dbReference>
<evidence type="ECO:0000256" key="1">
    <source>
        <dbReference type="ARBA" id="ARBA00022801"/>
    </source>
</evidence>
<evidence type="ECO:0000313" key="3">
    <source>
        <dbReference type="EMBL" id="PFH50371.1"/>
    </source>
</evidence>
<dbReference type="Gene3D" id="3.40.50.1820">
    <property type="entry name" value="alpha/beta hydrolase"/>
    <property type="match status" value="1"/>
</dbReference>
<dbReference type="EMBL" id="KZ302005">
    <property type="protein sequence ID" value="PFH50371.1"/>
    <property type="molecule type" value="Genomic_DNA"/>
</dbReference>
<dbReference type="SUPFAM" id="SSF53474">
    <property type="entry name" value="alpha/beta-Hydrolases"/>
    <property type="match status" value="1"/>
</dbReference>
<proteinExistence type="predicted"/>
<gene>
    <name evidence="3" type="ORF">AMATHDRAFT_145239</name>
</gene>
<dbReference type="InterPro" id="IPR013094">
    <property type="entry name" value="AB_hydrolase_3"/>
</dbReference>
<keyword evidence="1" id="KW-0378">Hydrolase</keyword>